<dbReference type="FunFam" id="3.40.50.1820:FF:000047">
    <property type="entry name" value="protein NDRG3 isoform X8"/>
    <property type="match status" value="1"/>
</dbReference>
<dbReference type="AlphaFoldDB" id="A0A9Q1HDG7"/>
<dbReference type="OrthoDB" id="741027at2759"/>
<feature type="compositionally biased region" description="Polar residues" evidence="2">
    <location>
        <begin position="375"/>
        <end position="384"/>
    </location>
</feature>
<dbReference type="Pfam" id="PF03096">
    <property type="entry name" value="Ndr"/>
    <property type="match status" value="1"/>
</dbReference>
<name>A0A9Q1HDG7_HOLLE</name>
<dbReference type="EMBL" id="JAIZAY010000005">
    <property type="protein sequence ID" value="KAJ8041176.1"/>
    <property type="molecule type" value="Genomic_DNA"/>
</dbReference>
<comment type="caution">
    <text evidence="3">The sequence shown here is derived from an EMBL/GenBank/DDBJ whole genome shotgun (WGS) entry which is preliminary data.</text>
</comment>
<protein>
    <submittedName>
        <fullName evidence="3">Protein NDRG3</fullName>
    </submittedName>
</protein>
<dbReference type="Gene3D" id="3.40.50.1820">
    <property type="entry name" value="alpha/beta hydrolase"/>
    <property type="match status" value="1"/>
</dbReference>
<evidence type="ECO:0000313" key="4">
    <source>
        <dbReference type="Proteomes" id="UP001152320"/>
    </source>
</evidence>
<keyword evidence="4" id="KW-1185">Reference proteome</keyword>
<organism evidence="3 4">
    <name type="scientific">Holothuria leucospilota</name>
    <name type="common">Black long sea cucumber</name>
    <name type="synonym">Mertensiothuria leucospilota</name>
    <dbReference type="NCBI Taxonomy" id="206669"/>
    <lineage>
        <taxon>Eukaryota</taxon>
        <taxon>Metazoa</taxon>
        <taxon>Echinodermata</taxon>
        <taxon>Eleutherozoa</taxon>
        <taxon>Echinozoa</taxon>
        <taxon>Holothuroidea</taxon>
        <taxon>Aspidochirotacea</taxon>
        <taxon>Aspidochirotida</taxon>
        <taxon>Holothuriidae</taxon>
        <taxon>Holothuria</taxon>
    </lineage>
</organism>
<dbReference type="InterPro" id="IPR029058">
    <property type="entry name" value="AB_hydrolase_fold"/>
</dbReference>
<gene>
    <name evidence="3" type="ORF">HOLleu_11916</name>
</gene>
<evidence type="ECO:0000256" key="1">
    <source>
        <dbReference type="ARBA" id="ARBA00005598"/>
    </source>
</evidence>
<dbReference type="SUPFAM" id="SSF53474">
    <property type="entry name" value="alpha/beta-Hydrolases"/>
    <property type="match status" value="1"/>
</dbReference>
<dbReference type="InterPro" id="IPR004142">
    <property type="entry name" value="NDRG"/>
</dbReference>
<evidence type="ECO:0000256" key="2">
    <source>
        <dbReference type="SAM" id="MobiDB-lite"/>
    </source>
</evidence>
<feature type="region of interest" description="Disordered" evidence="2">
    <location>
        <begin position="362"/>
        <end position="384"/>
    </location>
</feature>
<sequence length="384" mass="43700">MSSIYIENEDKEKDKDKMSYKKLVVDETSGTPLKEVNKPAFEKLDETEQPLLARSDVPAYQVDFVSTEWGNVLVAVQGDKSRPAIVTFHDIGLNHVTCFQSFFNYMDMQPILKHFCVYHINAIGQEQGAPQLPDGFQYPTMDQLSDIILAVLKHFRIQRIIGFGMGAGANLLARFQLSHPDMVEGLVLINCVSTQSTWTEWAQQKLSSFYLRGKGMTNYTQEYLLWHYFGKKTMETHQDLVVQFRENLAKSVNPYNLSLFIESYIKRSDLHIKREQEKTEHFRATPTRTIDCDVMLIAGTNSPHLNDTVEMNSRLNPTKATWMKMSDCGGMILEEQPAKLAEAFKLFLQGMGYVLKLRPTGPAHSVEPPAPRPRQTGQPSPVMV</sequence>
<dbReference type="Proteomes" id="UP001152320">
    <property type="component" value="Chromosome 5"/>
</dbReference>
<evidence type="ECO:0000313" key="3">
    <source>
        <dbReference type="EMBL" id="KAJ8041176.1"/>
    </source>
</evidence>
<proteinExistence type="inferred from homology"/>
<dbReference type="PANTHER" id="PTHR11034">
    <property type="entry name" value="N-MYC DOWNSTREAM REGULATED"/>
    <property type="match status" value="1"/>
</dbReference>
<accession>A0A9Q1HDG7</accession>
<reference evidence="3" key="1">
    <citation type="submission" date="2021-10" db="EMBL/GenBank/DDBJ databases">
        <title>Tropical sea cucumber genome reveals ecological adaptation and Cuvierian tubules defense mechanism.</title>
        <authorList>
            <person name="Chen T."/>
        </authorList>
    </citation>
    <scope>NUCLEOTIDE SEQUENCE</scope>
    <source>
        <strain evidence="3">Nanhai2018</strain>
        <tissue evidence="3">Muscle</tissue>
    </source>
</reference>
<comment type="similarity">
    <text evidence="1">Belongs to the NDRG family.</text>
</comment>